<dbReference type="GO" id="GO:0016620">
    <property type="term" value="F:oxidoreductase activity, acting on the aldehyde or oxo group of donors, NAD or NADP as acceptor"/>
    <property type="evidence" value="ECO:0007669"/>
    <property type="project" value="InterPro"/>
</dbReference>
<dbReference type="PANTHER" id="PTHR42804">
    <property type="entry name" value="ALDEHYDE DEHYDROGENASE"/>
    <property type="match status" value="1"/>
</dbReference>
<keyword evidence="2 4" id="KW-0560">Oxidoreductase</keyword>
<name>A0A4P7LII2_9BURK</name>
<dbReference type="FunFam" id="3.40.309.10:FF:000012">
    <property type="entry name" value="Betaine aldehyde dehydrogenase"/>
    <property type="match status" value="1"/>
</dbReference>
<protein>
    <submittedName>
        <fullName evidence="6">Aldehyde dehydrogenase family protein</fullName>
    </submittedName>
</protein>
<comment type="similarity">
    <text evidence="1 4">Belongs to the aldehyde dehydrogenase family.</text>
</comment>
<keyword evidence="6" id="KW-0614">Plasmid</keyword>
<dbReference type="InterPro" id="IPR016161">
    <property type="entry name" value="Ald_DH/histidinol_DH"/>
</dbReference>
<evidence type="ECO:0000256" key="2">
    <source>
        <dbReference type="ARBA" id="ARBA00023002"/>
    </source>
</evidence>
<evidence type="ECO:0000256" key="4">
    <source>
        <dbReference type="RuleBase" id="RU003345"/>
    </source>
</evidence>
<dbReference type="InterPro" id="IPR015590">
    <property type="entry name" value="Aldehyde_DH_dom"/>
</dbReference>
<proteinExistence type="inferred from homology"/>
<dbReference type="RefSeq" id="WP_135706642.1">
    <property type="nucleotide sequence ID" value="NZ_CP038636.1"/>
</dbReference>
<evidence type="ECO:0000313" key="6">
    <source>
        <dbReference type="EMBL" id="QBY55398.1"/>
    </source>
</evidence>
<dbReference type="PROSITE" id="PS00687">
    <property type="entry name" value="ALDEHYDE_DEHYDR_GLU"/>
    <property type="match status" value="1"/>
</dbReference>
<dbReference type="SUPFAM" id="SSF53720">
    <property type="entry name" value="ALDH-like"/>
    <property type="match status" value="1"/>
</dbReference>
<reference evidence="6 7" key="1">
    <citation type="submission" date="2019-03" db="EMBL/GenBank/DDBJ databases">
        <title>Efficiently degradation of phenoxyalkanoic acid herbicides by Cupriavidus oxalaticus strain X32.</title>
        <authorList>
            <person name="Sheng X."/>
        </authorList>
    </citation>
    <scope>NUCLEOTIDE SEQUENCE [LARGE SCALE GENOMIC DNA]</scope>
    <source>
        <strain evidence="6 7">X32</strain>
        <plasmid evidence="6 7">unnamed1</plasmid>
    </source>
</reference>
<accession>A0A4P7LII2</accession>
<dbReference type="InterPro" id="IPR029510">
    <property type="entry name" value="Ald_DH_CS_GLU"/>
</dbReference>
<dbReference type="CDD" id="cd07138">
    <property type="entry name" value="ALDH_CddD_SSP0762"/>
    <property type="match status" value="1"/>
</dbReference>
<dbReference type="Proteomes" id="UP000295294">
    <property type="component" value="Plasmid unnamed1"/>
</dbReference>
<feature type="active site" evidence="3">
    <location>
        <position position="246"/>
    </location>
</feature>
<dbReference type="Gene3D" id="3.40.605.10">
    <property type="entry name" value="Aldehyde Dehydrogenase, Chain A, domain 1"/>
    <property type="match status" value="1"/>
</dbReference>
<feature type="domain" description="Aldehyde dehydrogenase" evidence="5">
    <location>
        <begin position="13"/>
        <end position="471"/>
    </location>
</feature>
<organism evidence="6 7">
    <name type="scientific">Cupriavidus oxalaticus</name>
    <dbReference type="NCBI Taxonomy" id="96344"/>
    <lineage>
        <taxon>Bacteria</taxon>
        <taxon>Pseudomonadati</taxon>
        <taxon>Pseudomonadota</taxon>
        <taxon>Betaproteobacteria</taxon>
        <taxon>Burkholderiales</taxon>
        <taxon>Burkholderiaceae</taxon>
        <taxon>Cupriavidus</taxon>
    </lineage>
</organism>
<dbReference type="KEGG" id="cox:E0W60_30555"/>
<geneLocation type="plasmid" evidence="6">
    <name>unnamed1</name>
</geneLocation>
<gene>
    <name evidence="6" type="ORF">E0W60_30555</name>
</gene>
<evidence type="ECO:0000256" key="1">
    <source>
        <dbReference type="ARBA" id="ARBA00009986"/>
    </source>
</evidence>
<dbReference type="InterPro" id="IPR016162">
    <property type="entry name" value="Ald_DH_N"/>
</dbReference>
<dbReference type="InterPro" id="IPR016163">
    <property type="entry name" value="Ald_DH_C"/>
</dbReference>
<dbReference type="OrthoDB" id="6187633at2"/>
<evidence type="ECO:0000259" key="5">
    <source>
        <dbReference type="Pfam" id="PF00171"/>
    </source>
</evidence>
<dbReference type="Gene3D" id="3.40.309.10">
    <property type="entry name" value="Aldehyde Dehydrogenase, Chain A, domain 2"/>
    <property type="match status" value="1"/>
</dbReference>
<dbReference type="EMBL" id="CP038636">
    <property type="protein sequence ID" value="QBY55398.1"/>
    <property type="molecule type" value="Genomic_DNA"/>
</dbReference>
<evidence type="ECO:0000313" key="7">
    <source>
        <dbReference type="Proteomes" id="UP000295294"/>
    </source>
</evidence>
<dbReference type="Pfam" id="PF00171">
    <property type="entry name" value="Aldedh"/>
    <property type="match status" value="1"/>
</dbReference>
<sequence>MHNQGQFYIGGQWVAPAPGATSADIVNPATESVIGSVALGTEADVSRAVSAARAAFPAWSATSREERIAVLTRVMEGYKARLDELAMAIHQEIGAPLWLCKARQAPLGLAMLGSAVAALQQMEFERRLGNTDVVSEPIGVAALVTPWNWPAVTVALKTGYALAAGCTVVLKPSELAALDAHIFAQILHEAGVPSGVFNMVYGTGPVVGAALARHPDVDVISLTGSTRAGVDVAAAAAPSVKRVLLELGGKSPFVILDDADLAAAVKDGVLNCMMNSGQTCVAPTRMLVPRHRHDEAAQIAAAVAHALTVGDPASDDSKLGSVASGAQFDKVQRMIGIGIEEGARLVAGGTGRPDGLDKGFFVRPTVFADVGNDATIAREEIFGPVLAIMPYDTEEEAVAIANDTEYGLAAYVWSGDAAHARRVAQRLRAGTVRINGASADLGAPFGGYKRSGNGRECGVYGLAEYMEHKAIAC</sequence>
<dbReference type="FunFam" id="3.40.605.10:FF:000007">
    <property type="entry name" value="NAD/NADP-dependent betaine aldehyde dehydrogenase"/>
    <property type="match status" value="1"/>
</dbReference>
<dbReference type="PANTHER" id="PTHR42804:SF1">
    <property type="entry name" value="ALDEHYDE DEHYDROGENASE-RELATED"/>
    <property type="match status" value="1"/>
</dbReference>
<dbReference type="AlphaFoldDB" id="A0A4P7LII2"/>
<evidence type="ECO:0000256" key="3">
    <source>
        <dbReference type="PROSITE-ProRule" id="PRU10007"/>
    </source>
</evidence>